<accession>A0A811Z4G6</accession>
<dbReference type="EMBL" id="CAJHUB010000755">
    <property type="protein sequence ID" value="CAD7683530.1"/>
    <property type="molecule type" value="Genomic_DNA"/>
</dbReference>
<evidence type="ECO:0000313" key="2">
    <source>
        <dbReference type="Proteomes" id="UP000645828"/>
    </source>
</evidence>
<dbReference type="Proteomes" id="UP000645828">
    <property type="component" value="Unassembled WGS sequence"/>
</dbReference>
<gene>
    <name evidence="1" type="ORF">NYPRO_LOCUS16322</name>
</gene>
<proteinExistence type="predicted"/>
<comment type="caution">
    <text evidence="1">The sequence shown here is derived from an EMBL/GenBank/DDBJ whole genome shotgun (WGS) entry which is preliminary data.</text>
</comment>
<dbReference type="AlphaFoldDB" id="A0A811Z4G6"/>
<organism evidence="1 2">
    <name type="scientific">Nyctereutes procyonoides</name>
    <name type="common">Raccoon dog</name>
    <name type="synonym">Canis procyonoides</name>
    <dbReference type="NCBI Taxonomy" id="34880"/>
    <lineage>
        <taxon>Eukaryota</taxon>
        <taxon>Metazoa</taxon>
        <taxon>Chordata</taxon>
        <taxon>Craniata</taxon>
        <taxon>Vertebrata</taxon>
        <taxon>Euteleostomi</taxon>
        <taxon>Mammalia</taxon>
        <taxon>Eutheria</taxon>
        <taxon>Laurasiatheria</taxon>
        <taxon>Carnivora</taxon>
        <taxon>Caniformia</taxon>
        <taxon>Canidae</taxon>
        <taxon>Nyctereutes</taxon>
    </lineage>
</organism>
<name>A0A811Z4G6_NYCPR</name>
<protein>
    <submittedName>
        <fullName evidence="1">(raccoon dog) hypothetical protein</fullName>
    </submittedName>
</protein>
<keyword evidence="2" id="KW-1185">Reference proteome</keyword>
<evidence type="ECO:0000313" key="1">
    <source>
        <dbReference type="EMBL" id="CAD7683530.1"/>
    </source>
</evidence>
<sequence length="79" mass="8977">MRSPSEILGKAVELLQLQRFKTHAQQLYLMYFFRKITCTQANGIVFSPSAESRSSSNRKMASSTCTVHIMSQVMLFVSQ</sequence>
<reference evidence="1" key="1">
    <citation type="submission" date="2020-12" db="EMBL/GenBank/DDBJ databases">
        <authorList>
            <consortium name="Molecular Ecology Group"/>
        </authorList>
    </citation>
    <scope>NUCLEOTIDE SEQUENCE</scope>
    <source>
        <strain evidence="1">TBG_1078</strain>
    </source>
</reference>